<dbReference type="SMART" id="SM00332">
    <property type="entry name" value="PP2Cc"/>
    <property type="match status" value="1"/>
</dbReference>
<dbReference type="PROSITE" id="PS51746">
    <property type="entry name" value="PPM_2"/>
    <property type="match status" value="1"/>
</dbReference>
<dbReference type="Pfam" id="PF13672">
    <property type="entry name" value="PP2C_2"/>
    <property type="match status" value="1"/>
</dbReference>
<sequence>MRTQWGVATDTGGHRRVNEDAVLARPPVFVVADGMGGHARGDMASRTVVAELAALASGDAPLRPDDVRAAVGRAASRIRETMAADAEPAAAGSTLAGVVLTEQDGEPYWLVLNVGDSRVYRSAATGLEQVSVDHSLVQELVDAGTIDAEQARRHPQRNVITRAVGTGAVPDVDFWMLRALAGERLLVCSDGLVEELSDAEIGEVLGGAGDAPAVAEALVARAMGDAGARDNVTALVVEVVPGDD</sequence>
<keyword evidence="2" id="KW-0378">Hydrolase</keyword>
<evidence type="ECO:0000313" key="2">
    <source>
        <dbReference type="EMBL" id="MFC4555213.1"/>
    </source>
</evidence>
<organism evidence="2 3">
    <name type="scientific">Georgenia faecalis</name>
    <dbReference type="NCBI Taxonomy" id="2483799"/>
    <lineage>
        <taxon>Bacteria</taxon>
        <taxon>Bacillati</taxon>
        <taxon>Actinomycetota</taxon>
        <taxon>Actinomycetes</taxon>
        <taxon>Micrococcales</taxon>
        <taxon>Bogoriellaceae</taxon>
        <taxon>Georgenia</taxon>
    </lineage>
</organism>
<dbReference type="PANTHER" id="PTHR47992">
    <property type="entry name" value="PROTEIN PHOSPHATASE"/>
    <property type="match status" value="1"/>
</dbReference>
<dbReference type="RefSeq" id="WP_122823684.1">
    <property type="nucleotide sequence ID" value="NZ_CP033325.1"/>
</dbReference>
<dbReference type="SUPFAM" id="SSF81606">
    <property type="entry name" value="PP2C-like"/>
    <property type="match status" value="1"/>
</dbReference>
<dbReference type="Proteomes" id="UP001595955">
    <property type="component" value="Unassembled WGS sequence"/>
</dbReference>
<evidence type="ECO:0000313" key="3">
    <source>
        <dbReference type="Proteomes" id="UP001595955"/>
    </source>
</evidence>
<keyword evidence="3" id="KW-1185">Reference proteome</keyword>
<dbReference type="InterPro" id="IPR015655">
    <property type="entry name" value="PP2C"/>
</dbReference>
<dbReference type="EMBL" id="JBHSGF010000005">
    <property type="protein sequence ID" value="MFC4555213.1"/>
    <property type="molecule type" value="Genomic_DNA"/>
</dbReference>
<protein>
    <submittedName>
        <fullName evidence="2">PP2C family protein-serine/threonine phosphatase</fullName>
        <ecNumber evidence="2">3.1.3.16</ecNumber>
    </submittedName>
</protein>
<reference evidence="3" key="1">
    <citation type="journal article" date="2019" name="Int. J. Syst. Evol. Microbiol.">
        <title>The Global Catalogue of Microorganisms (GCM) 10K type strain sequencing project: providing services to taxonomists for standard genome sequencing and annotation.</title>
        <authorList>
            <consortium name="The Broad Institute Genomics Platform"/>
            <consortium name="The Broad Institute Genome Sequencing Center for Infectious Disease"/>
            <person name="Wu L."/>
            <person name="Ma J."/>
        </authorList>
    </citation>
    <scope>NUCLEOTIDE SEQUENCE [LARGE SCALE GENOMIC DNA]</scope>
    <source>
        <strain evidence="3">JCM 3369</strain>
    </source>
</reference>
<proteinExistence type="predicted"/>
<dbReference type="CDD" id="cd00143">
    <property type="entry name" value="PP2Cc"/>
    <property type="match status" value="1"/>
</dbReference>
<dbReference type="InterPro" id="IPR001932">
    <property type="entry name" value="PPM-type_phosphatase-like_dom"/>
</dbReference>
<dbReference type="Gene3D" id="3.60.40.10">
    <property type="entry name" value="PPM-type phosphatase domain"/>
    <property type="match status" value="1"/>
</dbReference>
<dbReference type="EC" id="3.1.3.16" evidence="2"/>
<dbReference type="InterPro" id="IPR036457">
    <property type="entry name" value="PPM-type-like_dom_sf"/>
</dbReference>
<dbReference type="GO" id="GO:0004722">
    <property type="term" value="F:protein serine/threonine phosphatase activity"/>
    <property type="evidence" value="ECO:0007669"/>
    <property type="project" value="UniProtKB-EC"/>
</dbReference>
<feature type="domain" description="PPM-type phosphatase" evidence="1">
    <location>
        <begin position="4"/>
        <end position="239"/>
    </location>
</feature>
<name>A0ABV9DAC4_9MICO</name>
<evidence type="ECO:0000259" key="1">
    <source>
        <dbReference type="PROSITE" id="PS51746"/>
    </source>
</evidence>
<dbReference type="SMART" id="SM00331">
    <property type="entry name" value="PP2C_SIG"/>
    <property type="match status" value="1"/>
</dbReference>
<gene>
    <name evidence="2" type="ORF">ACFO3F_08115</name>
</gene>
<accession>A0ABV9DAC4</accession>
<comment type="caution">
    <text evidence="2">The sequence shown here is derived from an EMBL/GenBank/DDBJ whole genome shotgun (WGS) entry which is preliminary data.</text>
</comment>